<keyword evidence="1" id="KW-0812">Transmembrane</keyword>
<evidence type="ECO:0000259" key="2">
    <source>
        <dbReference type="Pfam" id="PF11127"/>
    </source>
</evidence>
<feature type="domain" description="Inner membrane protein YgaP-like transmembrane" evidence="2">
    <location>
        <begin position="1"/>
        <end position="65"/>
    </location>
</feature>
<name>A0ABT0RTB3_9SPHN</name>
<keyword evidence="1" id="KW-1133">Transmembrane helix</keyword>
<dbReference type="Proteomes" id="UP001203410">
    <property type="component" value="Unassembled WGS sequence"/>
</dbReference>
<sequence>MVKNVGSADRVARLCFAALLGFLAMTNFVEGWGEIISYAVAVYLALTAIVGRCLIYRMLDVNTCDHGGTYHSGEDPFDGRGGD</sequence>
<evidence type="ECO:0000313" key="4">
    <source>
        <dbReference type="Proteomes" id="UP001203410"/>
    </source>
</evidence>
<keyword evidence="4" id="KW-1185">Reference proteome</keyword>
<feature type="transmembrane region" description="Helical" evidence="1">
    <location>
        <begin position="35"/>
        <end position="55"/>
    </location>
</feature>
<keyword evidence="1" id="KW-0472">Membrane</keyword>
<dbReference type="EMBL" id="JAMGBA010000001">
    <property type="protein sequence ID" value="MCL6698230.1"/>
    <property type="molecule type" value="Genomic_DNA"/>
</dbReference>
<organism evidence="3 4">
    <name type="scientific">Sphingomonas caseinilyticus</name>
    <dbReference type="NCBI Taxonomy" id="2908205"/>
    <lineage>
        <taxon>Bacteria</taxon>
        <taxon>Pseudomonadati</taxon>
        <taxon>Pseudomonadota</taxon>
        <taxon>Alphaproteobacteria</taxon>
        <taxon>Sphingomonadales</taxon>
        <taxon>Sphingomonadaceae</taxon>
        <taxon>Sphingomonas</taxon>
    </lineage>
</organism>
<evidence type="ECO:0000256" key="1">
    <source>
        <dbReference type="SAM" id="Phobius"/>
    </source>
</evidence>
<proteinExistence type="predicted"/>
<dbReference type="Pfam" id="PF11127">
    <property type="entry name" value="YgaP-like_TM"/>
    <property type="match status" value="1"/>
</dbReference>
<comment type="caution">
    <text evidence="3">The sequence shown here is derived from an EMBL/GenBank/DDBJ whole genome shotgun (WGS) entry which is preliminary data.</text>
</comment>
<gene>
    <name evidence="3" type="ORF">LZ496_05465</name>
</gene>
<accession>A0ABT0RTB3</accession>
<protein>
    <submittedName>
        <fullName evidence="3">DUF2892 domain-containing protein</fullName>
    </submittedName>
</protein>
<evidence type="ECO:0000313" key="3">
    <source>
        <dbReference type="EMBL" id="MCL6698230.1"/>
    </source>
</evidence>
<dbReference type="InterPro" id="IPR021309">
    <property type="entry name" value="YgaP-like_TM"/>
</dbReference>
<dbReference type="RefSeq" id="WP_249903576.1">
    <property type="nucleotide sequence ID" value="NZ_JAMGBA010000001.1"/>
</dbReference>
<reference evidence="3 4" key="1">
    <citation type="submission" date="2022-05" db="EMBL/GenBank/DDBJ databases">
        <authorList>
            <person name="Jo J.-H."/>
            <person name="Im W.-T."/>
        </authorList>
    </citation>
    <scope>NUCLEOTIDE SEQUENCE [LARGE SCALE GENOMIC DNA]</scope>
    <source>
        <strain evidence="3 4">NSE70-1</strain>
    </source>
</reference>
<feature type="transmembrane region" description="Helical" evidence="1">
    <location>
        <begin position="12"/>
        <end position="29"/>
    </location>
</feature>